<reference evidence="7" key="1">
    <citation type="submission" date="2020-08" db="EMBL/GenBank/DDBJ databases">
        <title>Genome public.</title>
        <authorList>
            <person name="Liu C."/>
            <person name="Sun Q."/>
        </authorList>
    </citation>
    <scope>NUCLEOTIDE SEQUENCE</scope>
    <source>
        <strain evidence="7">BX15</strain>
    </source>
</reference>
<dbReference type="GO" id="GO:0019148">
    <property type="term" value="F:D-cysteine desulfhydrase activity"/>
    <property type="evidence" value="ECO:0007669"/>
    <property type="project" value="TreeGrafter"/>
</dbReference>
<sequence>MDIKKVIAKYPRIHLTPLPTPLEFAPQLTKMLGGPKIYVKRDDLTAIAFGGNKTRKLEFLMADAVKQNADTVITLGGVQSNWVRQCVAAARKLGMNSVAVLEGEMPQVYQGNVLLDRIFGAQLIYDSNITQELEDQEIQGICPITSKVAESYRQRGKHPYLMPLGGATPLGNLGYINAVDELMYQMDEQGIHADYLIAGTGTGGTQAGIECGLRLANASAKMLGISVSHHTQPKEVEIAALCNTTMEFLGIHEQPFTPNDISVNYDYVGEGYGAVTDAAIEAIHMAAELEGLILCHTYAGKAFAGMVDLIRRGVLTRDHTVVFIHTGGGVGNFAHPELF</sequence>
<feature type="active site" description="Nucleophile" evidence="4">
    <location>
        <position position="80"/>
    </location>
</feature>
<evidence type="ECO:0000256" key="1">
    <source>
        <dbReference type="ARBA" id="ARBA00001933"/>
    </source>
</evidence>
<dbReference type="PANTHER" id="PTHR43780">
    <property type="entry name" value="1-AMINOCYCLOPROPANE-1-CARBOXYLATE DEAMINASE-RELATED"/>
    <property type="match status" value="1"/>
</dbReference>
<name>A0A923MKH2_9FIRM</name>
<dbReference type="GO" id="GO:1901605">
    <property type="term" value="P:alpha-amino acid metabolic process"/>
    <property type="evidence" value="ECO:0007669"/>
    <property type="project" value="UniProtKB-ARBA"/>
</dbReference>
<dbReference type="AlphaFoldDB" id="A0A923MKH2"/>
<dbReference type="InterPro" id="IPR036052">
    <property type="entry name" value="TrpB-like_PALP_sf"/>
</dbReference>
<proteinExistence type="inferred from homology"/>
<comment type="similarity">
    <text evidence="2">Belongs to the ACC deaminase/D-cysteine desulfhydrase family.</text>
</comment>
<evidence type="ECO:0000256" key="4">
    <source>
        <dbReference type="PIRSR" id="PIRSR006278-1"/>
    </source>
</evidence>
<protein>
    <submittedName>
        <fullName evidence="7">D-cysteine desulfhydrase family protein</fullName>
    </submittedName>
</protein>
<dbReference type="Proteomes" id="UP000620327">
    <property type="component" value="Unassembled WGS sequence"/>
</dbReference>
<organism evidence="7 8">
    <name type="scientific">Dysosmobacter segnis</name>
    <dbReference type="NCBI Taxonomy" id="2763042"/>
    <lineage>
        <taxon>Bacteria</taxon>
        <taxon>Bacillati</taxon>
        <taxon>Bacillota</taxon>
        <taxon>Clostridia</taxon>
        <taxon>Eubacteriales</taxon>
        <taxon>Oscillospiraceae</taxon>
        <taxon>Dysosmobacter</taxon>
    </lineage>
</organism>
<evidence type="ECO:0000313" key="7">
    <source>
        <dbReference type="EMBL" id="MBC5771933.1"/>
    </source>
</evidence>
<feature type="domain" description="Tryptophan synthase beta chain-like PALP" evidence="6">
    <location>
        <begin position="18"/>
        <end position="327"/>
    </location>
</feature>
<evidence type="ECO:0000256" key="5">
    <source>
        <dbReference type="PIRSR" id="PIRSR006278-2"/>
    </source>
</evidence>
<evidence type="ECO:0000259" key="6">
    <source>
        <dbReference type="Pfam" id="PF00291"/>
    </source>
</evidence>
<dbReference type="EMBL" id="JACOQI010000025">
    <property type="protein sequence ID" value="MBC5771933.1"/>
    <property type="molecule type" value="Genomic_DNA"/>
</dbReference>
<keyword evidence="8" id="KW-1185">Reference proteome</keyword>
<evidence type="ECO:0000256" key="3">
    <source>
        <dbReference type="ARBA" id="ARBA00022898"/>
    </source>
</evidence>
<dbReference type="InterPro" id="IPR001926">
    <property type="entry name" value="TrpB-like_PALP"/>
</dbReference>
<accession>A0A923MKH2</accession>
<dbReference type="Gene3D" id="3.40.50.1100">
    <property type="match status" value="2"/>
</dbReference>
<dbReference type="Pfam" id="PF00291">
    <property type="entry name" value="PALP"/>
    <property type="match status" value="1"/>
</dbReference>
<dbReference type="PANTHER" id="PTHR43780:SF2">
    <property type="entry name" value="1-AMINOCYCLOPROPANE-1-CARBOXYLATE DEAMINASE-RELATED"/>
    <property type="match status" value="1"/>
</dbReference>
<dbReference type="InterPro" id="IPR027278">
    <property type="entry name" value="ACCD_DCysDesulf"/>
</dbReference>
<feature type="modified residue" description="N6-(pyridoxal phosphate)lysine" evidence="5">
    <location>
        <position position="53"/>
    </location>
</feature>
<gene>
    <name evidence="7" type="ORF">H8Z83_16705</name>
</gene>
<evidence type="ECO:0000256" key="2">
    <source>
        <dbReference type="ARBA" id="ARBA00008639"/>
    </source>
</evidence>
<dbReference type="PIRSF" id="PIRSF006278">
    <property type="entry name" value="ACCD_DCysDesulf"/>
    <property type="match status" value="1"/>
</dbReference>
<comment type="caution">
    <text evidence="7">The sequence shown here is derived from an EMBL/GenBank/DDBJ whole genome shotgun (WGS) entry which is preliminary data.</text>
</comment>
<keyword evidence="3 5" id="KW-0663">Pyridoxal phosphate</keyword>
<comment type="cofactor">
    <cofactor evidence="1">
        <name>pyridoxal 5'-phosphate</name>
        <dbReference type="ChEBI" id="CHEBI:597326"/>
    </cofactor>
</comment>
<dbReference type="RefSeq" id="WP_187016102.1">
    <property type="nucleotide sequence ID" value="NZ_JACOQI010000025.1"/>
</dbReference>
<dbReference type="SUPFAM" id="SSF53686">
    <property type="entry name" value="Tryptophan synthase beta subunit-like PLP-dependent enzymes"/>
    <property type="match status" value="1"/>
</dbReference>
<evidence type="ECO:0000313" key="8">
    <source>
        <dbReference type="Proteomes" id="UP000620327"/>
    </source>
</evidence>